<dbReference type="InterPro" id="IPR046889">
    <property type="entry name" value="Sp-CxC"/>
</dbReference>
<dbReference type="EMBL" id="JADWDC010000073">
    <property type="protein sequence ID" value="MCC0179237.1"/>
    <property type="molecule type" value="Genomic_DNA"/>
</dbReference>
<comment type="caution">
    <text evidence="1">The sequence shown here is derived from an EMBL/GenBank/DDBJ whole genome shotgun (WGS) entry which is preliminary data.</text>
</comment>
<evidence type="ECO:0000313" key="2">
    <source>
        <dbReference type="Proteomes" id="UP000729733"/>
    </source>
</evidence>
<dbReference type="RefSeq" id="WP_229642339.1">
    <property type="nucleotide sequence ID" value="NZ_JADWDC010000073.1"/>
</dbReference>
<gene>
    <name evidence="1" type="ORF">I4641_19935</name>
</gene>
<keyword evidence="2" id="KW-1185">Reference proteome</keyword>
<organism evidence="1 2">
    <name type="scientific">Waterburya agarophytonicola KI4</name>
    <dbReference type="NCBI Taxonomy" id="2874699"/>
    <lineage>
        <taxon>Bacteria</taxon>
        <taxon>Bacillati</taxon>
        <taxon>Cyanobacteriota</taxon>
        <taxon>Cyanophyceae</taxon>
        <taxon>Pleurocapsales</taxon>
        <taxon>Hyellaceae</taxon>
        <taxon>Waterburya</taxon>
        <taxon>Waterburya agarophytonicola</taxon>
    </lineage>
</organism>
<proteinExistence type="predicted"/>
<name>A0A964BX13_9CYAN</name>
<dbReference type="Proteomes" id="UP000729733">
    <property type="component" value="Unassembled WGS sequence"/>
</dbReference>
<accession>A0A964BX13</accession>
<evidence type="ECO:0000313" key="1">
    <source>
        <dbReference type="EMBL" id="MCC0179237.1"/>
    </source>
</evidence>
<reference evidence="1" key="1">
    <citation type="journal article" date="2021" name="Antonie Van Leeuwenhoek">
        <title>Draft genome and description of Waterburya agarophytonicola gen. nov. sp. nov. (Pleurocapsales, Cyanobacteria): a seaweed symbiont.</title>
        <authorList>
            <person name="Bonthond G."/>
            <person name="Shalygin S."/>
            <person name="Bayer T."/>
            <person name="Weinberger F."/>
        </authorList>
    </citation>
    <scope>NUCLEOTIDE SEQUENCE</scope>
    <source>
        <strain evidence="1">KI4</strain>
    </source>
</reference>
<dbReference type="Pfam" id="PF20304">
    <property type="entry name" value="Sp-CxC"/>
    <property type="match status" value="1"/>
</dbReference>
<dbReference type="AlphaFoldDB" id="A0A964BX13"/>
<sequence>MSLDSEIIKAIQDAIKEEDQSDSVAKRLIAWIEAMSNSELSNTDNSNHLDSIYNVIDITKIQE</sequence>
<protein>
    <submittedName>
        <fullName evidence="1">Uncharacterized protein</fullName>
    </submittedName>
</protein>